<dbReference type="PANTHER" id="PTHR43223:SF1">
    <property type="entry name" value="ALKYL_ARYL-SULFATASE BDS1"/>
    <property type="match status" value="1"/>
</dbReference>
<dbReference type="InterPro" id="IPR038536">
    <property type="entry name" value="Alkyl/aryl-sulf_dimr_sf"/>
</dbReference>
<dbReference type="Pfam" id="PF14864">
    <property type="entry name" value="Alkyl_sulf_C"/>
    <property type="match status" value="1"/>
</dbReference>
<evidence type="ECO:0000256" key="4">
    <source>
        <dbReference type="ARBA" id="ARBA00033751"/>
    </source>
</evidence>
<dbReference type="InterPro" id="IPR001279">
    <property type="entry name" value="Metallo-B-lactamas"/>
</dbReference>
<evidence type="ECO:0000256" key="3">
    <source>
        <dbReference type="ARBA" id="ARBA00022833"/>
    </source>
</evidence>
<dbReference type="GO" id="GO:0018909">
    <property type="term" value="P:dodecyl sulfate metabolic process"/>
    <property type="evidence" value="ECO:0007669"/>
    <property type="project" value="InterPro"/>
</dbReference>
<dbReference type="Proteomes" id="UP000031675">
    <property type="component" value="Unassembled WGS sequence"/>
</dbReference>
<dbReference type="Gene3D" id="3.30.1050.10">
    <property type="entry name" value="SCP2 sterol-binding domain"/>
    <property type="match status" value="1"/>
</dbReference>
<dbReference type="InterPro" id="IPR044097">
    <property type="entry name" value="Bds1/SdsA1_MBL-fold"/>
</dbReference>
<comment type="similarity">
    <text evidence="4">Belongs to the metallo-beta-lactamase superfamily. Type III sulfatase family.</text>
</comment>
<dbReference type="AlphaFoldDB" id="A0A0C2JI00"/>
<dbReference type="Gene3D" id="3.60.15.30">
    <property type="entry name" value="Metallo-beta-lactamase domain"/>
    <property type="match status" value="1"/>
</dbReference>
<dbReference type="Pfam" id="PF00753">
    <property type="entry name" value="Lactamase_B"/>
    <property type="match status" value="1"/>
</dbReference>
<dbReference type="SMART" id="SM00849">
    <property type="entry name" value="Lactamase_B"/>
    <property type="match status" value="1"/>
</dbReference>
<dbReference type="InterPro" id="IPR052195">
    <property type="entry name" value="Bact_Alkyl/Aryl-Sulfatase"/>
</dbReference>
<dbReference type="RefSeq" id="WP_040276693.1">
    <property type="nucleotide sequence ID" value="NZ_JROO01000056.1"/>
</dbReference>
<dbReference type="InterPro" id="IPR029229">
    <property type="entry name" value="Alkyl_sulf_C"/>
</dbReference>
<evidence type="ECO:0000313" key="8">
    <source>
        <dbReference type="Proteomes" id="UP000031675"/>
    </source>
</evidence>
<reference evidence="8" key="1">
    <citation type="journal article" date="2015" name="Chem. Biol.">
        <title>Structure, bioactivity, and resistance mechanism of streptomonomicin, an unusual lasso Peptide from an understudied halophilic actinomycete.</title>
        <authorList>
            <person name="Metelev M."/>
            <person name="Tietz J.I."/>
            <person name="Melby J.O."/>
            <person name="Blair P.M."/>
            <person name="Zhu L."/>
            <person name="Livnat I."/>
            <person name="Severinov K."/>
            <person name="Mitchell D.A."/>
        </authorList>
    </citation>
    <scope>NUCLEOTIDE SEQUENCE [LARGE SCALE GENOMIC DNA]</scope>
    <source>
        <strain evidence="8">YIM 90003</strain>
    </source>
</reference>
<dbReference type="InterPro" id="IPR029228">
    <property type="entry name" value="Alkyl_sulf_dimr"/>
</dbReference>
<dbReference type="EMBL" id="JROO01000056">
    <property type="protein sequence ID" value="KIH96587.1"/>
    <property type="molecule type" value="Genomic_DNA"/>
</dbReference>
<dbReference type="Pfam" id="PF14863">
    <property type="entry name" value="Alkyl_sulf_dimr"/>
    <property type="match status" value="1"/>
</dbReference>
<dbReference type="PANTHER" id="PTHR43223">
    <property type="entry name" value="ALKYL/ARYL-SULFATASE"/>
    <property type="match status" value="1"/>
</dbReference>
<dbReference type="STRING" id="183763.LP52_24070"/>
<keyword evidence="2" id="KW-0378">Hydrolase</keyword>
<proteinExistence type="inferred from homology"/>
<dbReference type="GO" id="GO:0046983">
    <property type="term" value="F:protein dimerization activity"/>
    <property type="evidence" value="ECO:0007669"/>
    <property type="project" value="InterPro"/>
</dbReference>
<keyword evidence="1" id="KW-0479">Metal-binding</keyword>
<feature type="region of interest" description="Disordered" evidence="5">
    <location>
        <begin position="1"/>
        <end position="40"/>
    </location>
</feature>
<sequence length="632" mass="69305">MAHGADTGSRPADVPRPTGSGDDRRGPTVPSPDDTADFDDARRGFIAPAPLNVTNEQGRSVWDLRPFAFLDDGAGPAPGTVHPHLWRQGRLTVMSGLFEVVEGVYQVRGMDLSNMTLIEGREGVIVVDPLVSEEVAAAALDLYRRHRSDRPVTAVVYTHPHLDHFGGVLGVVDAAEVRAGRIPIAAPKDFMQHAVSENVYAGTAMIRRGMYFAAFGLEPGPEGRVGMGLGIGTSQGRVGLVPPTLEVTRTGQEEVLDGVRFVFQMTPGTEAPAEMNFHLPEHRALCTAENACHTLHNLLTLRGAQVRDARMWSRYLNEAIELFADRSDVVFASHHWSVWGVERIRGFLSEQRDIYAYIHDQTLRMMNKGATGAEIAEELPIPPELEQAWSARGYYGSISHDIKAVYQRYMGWFDGNPAHLWQYPPQAQAQRYARAFGGVDVLMDRARSFADEGDLRFAAELGSHAVFAAPDRSDAKELLADLLTRLGYGSECATWRNFFLVGASELREGVPPTAIALTDSLVPALDVTQLLDSVAIRVDGPRAWAEELSLDLHMTDTGERYRAVLSNGVLIHYPDPSGDPAELVLTLSKPELVQVLTNADLEGVRHRGDTAVLSRLMSVLDESRPDFPIVTP</sequence>
<dbReference type="InterPro" id="IPR036527">
    <property type="entry name" value="SCP2_sterol-bd_dom_sf"/>
</dbReference>
<dbReference type="GO" id="GO:0046872">
    <property type="term" value="F:metal ion binding"/>
    <property type="evidence" value="ECO:0007669"/>
    <property type="project" value="UniProtKB-KW"/>
</dbReference>
<evidence type="ECO:0000313" key="7">
    <source>
        <dbReference type="EMBL" id="KIH96587.1"/>
    </source>
</evidence>
<dbReference type="SUPFAM" id="SSF56281">
    <property type="entry name" value="Metallo-hydrolase/oxidoreductase"/>
    <property type="match status" value="1"/>
</dbReference>
<evidence type="ECO:0000256" key="5">
    <source>
        <dbReference type="SAM" id="MobiDB-lite"/>
    </source>
</evidence>
<dbReference type="CDD" id="cd07710">
    <property type="entry name" value="arylsulfatase_Sdsa1-like_MBL-fold"/>
    <property type="match status" value="1"/>
</dbReference>
<dbReference type="GO" id="GO:0018741">
    <property type="term" value="F:linear primary-alkylsulfatase activity"/>
    <property type="evidence" value="ECO:0007669"/>
    <property type="project" value="InterPro"/>
</dbReference>
<protein>
    <submittedName>
        <fullName evidence="7">Alkyl sulfatase</fullName>
    </submittedName>
</protein>
<accession>A0A0C2JI00</accession>
<organism evidence="7 8">
    <name type="scientific">Streptomonospora alba</name>
    <dbReference type="NCBI Taxonomy" id="183763"/>
    <lineage>
        <taxon>Bacteria</taxon>
        <taxon>Bacillati</taxon>
        <taxon>Actinomycetota</taxon>
        <taxon>Actinomycetes</taxon>
        <taxon>Streptosporangiales</taxon>
        <taxon>Nocardiopsidaceae</taxon>
        <taxon>Streptomonospora</taxon>
    </lineage>
</organism>
<dbReference type="OrthoDB" id="5240502at2"/>
<dbReference type="SUPFAM" id="SSF55718">
    <property type="entry name" value="SCP-like"/>
    <property type="match status" value="1"/>
</dbReference>
<keyword evidence="3" id="KW-0862">Zinc</keyword>
<dbReference type="Gene3D" id="1.25.40.880">
    <property type="entry name" value="Alkyl sulfatase, dimerisation domain"/>
    <property type="match status" value="1"/>
</dbReference>
<name>A0A0C2JI00_9ACTN</name>
<keyword evidence="8" id="KW-1185">Reference proteome</keyword>
<evidence type="ECO:0000256" key="2">
    <source>
        <dbReference type="ARBA" id="ARBA00022801"/>
    </source>
</evidence>
<evidence type="ECO:0000259" key="6">
    <source>
        <dbReference type="SMART" id="SM00849"/>
    </source>
</evidence>
<feature type="domain" description="Metallo-beta-lactamase" evidence="6">
    <location>
        <begin position="112"/>
        <end position="334"/>
    </location>
</feature>
<dbReference type="InterPro" id="IPR036866">
    <property type="entry name" value="RibonucZ/Hydroxyglut_hydro"/>
</dbReference>
<evidence type="ECO:0000256" key="1">
    <source>
        <dbReference type="ARBA" id="ARBA00022723"/>
    </source>
</evidence>
<comment type="caution">
    <text evidence="7">The sequence shown here is derived from an EMBL/GenBank/DDBJ whole genome shotgun (WGS) entry which is preliminary data.</text>
</comment>
<dbReference type="FunFam" id="3.60.15.30:FF:000001">
    <property type="entry name" value="Alkyl/aryl-sulfatase BDS1"/>
    <property type="match status" value="1"/>
</dbReference>
<gene>
    <name evidence="7" type="ORF">LP52_24070</name>
</gene>